<dbReference type="PANTHER" id="PTHR43739">
    <property type="entry name" value="XYLOGLUCANASE (EUROFUNG)"/>
    <property type="match status" value="1"/>
</dbReference>
<proteinExistence type="predicted"/>
<dbReference type="AlphaFoldDB" id="L0D8R3"/>
<dbReference type="HOGENOM" id="CLU_752052_0_0_0"/>
<evidence type="ECO:0008006" key="3">
    <source>
        <dbReference type="Google" id="ProtNLM"/>
    </source>
</evidence>
<dbReference type="GO" id="GO:0010411">
    <property type="term" value="P:xyloglucan metabolic process"/>
    <property type="evidence" value="ECO:0007669"/>
    <property type="project" value="TreeGrafter"/>
</dbReference>
<dbReference type="KEGG" id="saci:Sinac_0848"/>
<gene>
    <name evidence="1" type="ordered locus">Sinac_0848</name>
</gene>
<evidence type="ECO:0000313" key="2">
    <source>
        <dbReference type="Proteomes" id="UP000010798"/>
    </source>
</evidence>
<protein>
    <recommendedName>
        <fullName evidence="3">BNR/Asp-box repeat protein</fullName>
    </recommendedName>
</protein>
<dbReference type="Proteomes" id="UP000010798">
    <property type="component" value="Chromosome"/>
</dbReference>
<name>L0D8R3_SINAD</name>
<dbReference type="EMBL" id="CP003364">
    <property type="protein sequence ID" value="AGA25255.1"/>
    <property type="molecule type" value="Genomic_DNA"/>
</dbReference>
<dbReference type="RefSeq" id="WP_015244434.1">
    <property type="nucleotide sequence ID" value="NC_019892.1"/>
</dbReference>
<reference evidence="1 2" key="1">
    <citation type="submission" date="2012-02" db="EMBL/GenBank/DDBJ databases">
        <title>Complete sequence of chromosome of Singulisphaera acidiphila DSM 18658.</title>
        <authorList>
            <consortium name="US DOE Joint Genome Institute (JGI-PGF)"/>
            <person name="Lucas S."/>
            <person name="Copeland A."/>
            <person name="Lapidus A."/>
            <person name="Glavina del Rio T."/>
            <person name="Dalin E."/>
            <person name="Tice H."/>
            <person name="Bruce D."/>
            <person name="Goodwin L."/>
            <person name="Pitluck S."/>
            <person name="Peters L."/>
            <person name="Ovchinnikova G."/>
            <person name="Chertkov O."/>
            <person name="Kyrpides N."/>
            <person name="Mavromatis K."/>
            <person name="Ivanova N."/>
            <person name="Brettin T."/>
            <person name="Detter J.C."/>
            <person name="Han C."/>
            <person name="Larimer F."/>
            <person name="Land M."/>
            <person name="Hauser L."/>
            <person name="Markowitz V."/>
            <person name="Cheng J.-F."/>
            <person name="Hugenholtz P."/>
            <person name="Woyke T."/>
            <person name="Wu D."/>
            <person name="Tindall B."/>
            <person name="Pomrenke H."/>
            <person name="Brambilla E."/>
            <person name="Klenk H.-P."/>
            <person name="Eisen J.A."/>
        </authorList>
    </citation>
    <scope>NUCLEOTIDE SEQUENCE [LARGE SCALE GENOMIC DNA]</scope>
    <source>
        <strain evidence="2">ATCC BAA-1392 / DSM 18658 / VKM B-2454 / MOB10</strain>
    </source>
</reference>
<dbReference type="PANTHER" id="PTHR43739:SF5">
    <property type="entry name" value="EXO-ALPHA-SIALIDASE"/>
    <property type="match status" value="1"/>
</dbReference>
<dbReference type="SUPFAM" id="SSF110296">
    <property type="entry name" value="Oligoxyloglucan reducing end-specific cellobiohydrolase"/>
    <property type="match status" value="1"/>
</dbReference>
<dbReference type="InterPro" id="IPR015943">
    <property type="entry name" value="WD40/YVTN_repeat-like_dom_sf"/>
</dbReference>
<dbReference type="Gene3D" id="2.130.10.10">
    <property type="entry name" value="YVTN repeat-like/Quinoprotein amine dehydrogenase"/>
    <property type="match status" value="1"/>
</dbReference>
<organism evidence="1 2">
    <name type="scientific">Singulisphaera acidiphila (strain ATCC BAA-1392 / DSM 18658 / VKM B-2454 / MOB10)</name>
    <dbReference type="NCBI Taxonomy" id="886293"/>
    <lineage>
        <taxon>Bacteria</taxon>
        <taxon>Pseudomonadati</taxon>
        <taxon>Planctomycetota</taxon>
        <taxon>Planctomycetia</taxon>
        <taxon>Isosphaerales</taxon>
        <taxon>Isosphaeraceae</taxon>
        <taxon>Singulisphaera</taxon>
    </lineage>
</organism>
<evidence type="ECO:0000313" key="1">
    <source>
        <dbReference type="EMBL" id="AGA25255.1"/>
    </source>
</evidence>
<keyword evidence="2" id="KW-1185">Reference proteome</keyword>
<dbReference type="OrthoDB" id="9757947at2"/>
<sequence>MILIGTDNGIYRWFEGAAWPVFHSLQNRSIVDLASPGPGVLVALDRAGHVLESVNNGQDWRTIPLAEGAGSPTALAAWGDSPFILLGTRTQGLARRLVGAPIPVHHDPNAPVQGFAPAWIGRARSLAAGATGLLAPKRGAVRTDPAIAKLAGWTRLGVPSPGKSKQHGVIRALALGAGTSPIWYAAVRGAGLWRSTDLGASWNQCPGLPVDVFAIRTVPERPGSVYVATSDGCWFSNDAGQTWEDRSGGLEQTRYLSTIEVKPGAPDVLLAGAAPRGPHDFASGPFDGLAFSLYESKDGGKAWSLVRRGNPDVFENDMIADLRHDPAAPDNVVLALTSGELWVTPNAGAFWMPLSRQIRAARKLCPVA</sequence>
<dbReference type="STRING" id="886293.Sinac_0848"/>
<dbReference type="InterPro" id="IPR052025">
    <property type="entry name" value="Xyloglucanase_GH74"/>
</dbReference>
<accession>L0D8R3</accession>
<dbReference type="eggNOG" id="COG4447">
    <property type="taxonomic scope" value="Bacteria"/>
</dbReference>